<evidence type="ECO:0000259" key="1">
    <source>
        <dbReference type="SMART" id="SM00693"/>
    </source>
</evidence>
<dbReference type="RefSeq" id="XP_009066243.1">
    <property type="nucleotide sequence ID" value="XM_009067995.1"/>
</dbReference>
<evidence type="ECO:0000313" key="2">
    <source>
        <dbReference type="EMBL" id="ESO83061.1"/>
    </source>
</evidence>
<accession>V3ZQA6</accession>
<dbReference type="OrthoDB" id="10059618at2759"/>
<protein>
    <recommendedName>
        <fullName evidence="1">Peroxin/Ferlin domain-containing protein</fullName>
    </recommendedName>
</protein>
<dbReference type="InterPro" id="IPR006614">
    <property type="entry name" value="Peroxin/Ferlin"/>
</dbReference>
<reference evidence="2 3" key="1">
    <citation type="journal article" date="2013" name="Nature">
        <title>Insights into bilaterian evolution from three spiralian genomes.</title>
        <authorList>
            <person name="Simakov O."/>
            <person name="Marletaz F."/>
            <person name="Cho S.J."/>
            <person name="Edsinger-Gonzales E."/>
            <person name="Havlak P."/>
            <person name="Hellsten U."/>
            <person name="Kuo D.H."/>
            <person name="Larsson T."/>
            <person name="Lv J."/>
            <person name="Arendt D."/>
            <person name="Savage R."/>
            <person name="Osoegawa K."/>
            <person name="de Jong P."/>
            <person name="Grimwood J."/>
            <person name="Chapman J.A."/>
            <person name="Shapiro H."/>
            <person name="Aerts A."/>
            <person name="Otillar R.P."/>
            <person name="Terry A.Y."/>
            <person name="Boore J.L."/>
            <person name="Grigoriev I.V."/>
            <person name="Lindberg D.R."/>
            <person name="Seaver E.C."/>
            <person name="Weisblat D.A."/>
            <person name="Putnam N.H."/>
            <person name="Rokhsar D.S."/>
        </authorList>
    </citation>
    <scope>NUCLEOTIDE SEQUENCE [LARGE SCALE GENOMIC DNA]</scope>
</reference>
<organism evidence="2 3">
    <name type="scientific">Lottia gigantea</name>
    <name type="common">Giant owl limpet</name>
    <dbReference type="NCBI Taxonomy" id="225164"/>
    <lineage>
        <taxon>Eukaryota</taxon>
        <taxon>Metazoa</taxon>
        <taxon>Spiralia</taxon>
        <taxon>Lophotrochozoa</taxon>
        <taxon>Mollusca</taxon>
        <taxon>Gastropoda</taxon>
        <taxon>Patellogastropoda</taxon>
        <taxon>Lottioidea</taxon>
        <taxon>Lottiidae</taxon>
        <taxon>Lottia</taxon>
    </lineage>
</organism>
<dbReference type="Proteomes" id="UP000030746">
    <property type="component" value="Unassembled WGS sequence"/>
</dbReference>
<evidence type="ECO:0000313" key="3">
    <source>
        <dbReference type="Proteomes" id="UP000030746"/>
    </source>
</evidence>
<dbReference type="GO" id="GO:0016020">
    <property type="term" value="C:membrane"/>
    <property type="evidence" value="ECO:0007669"/>
    <property type="project" value="InterPro"/>
</dbReference>
<dbReference type="SMART" id="SM00693">
    <property type="entry name" value="DysFN"/>
    <property type="match status" value="1"/>
</dbReference>
<dbReference type="GeneID" id="20241200"/>
<gene>
    <name evidence="2" type="ORF">LOTGIDRAFT_169698</name>
</gene>
<keyword evidence="3" id="KW-1185">Reference proteome</keyword>
<dbReference type="HOGENOM" id="CLU_2212928_0_0_1"/>
<proteinExistence type="predicted"/>
<dbReference type="AlphaFoldDB" id="V3ZQA6"/>
<dbReference type="KEGG" id="lgi:LOTGIDRAFT_169698"/>
<sequence>MLFEKDAGHKKFIEDIYECQSRGIPGGNWAQASRPWSDVKGDECPGRDDIKLTEGWKWDNDWQVDLSRAVDKRRVDLKVFFILHRKAGLCSECFYFCQILTIQTTLE</sequence>
<feature type="domain" description="Peroxin/Ferlin" evidence="1">
    <location>
        <begin position="9"/>
        <end position="65"/>
    </location>
</feature>
<name>V3ZQA6_LOTGI</name>
<dbReference type="EMBL" id="KB203796">
    <property type="protein sequence ID" value="ESO83061.1"/>
    <property type="molecule type" value="Genomic_DNA"/>
</dbReference>
<dbReference type="CTD" id="20241200"/>